<evidence type="ECO:0000313" key="2">
    <source>
        <dbReference type="Proteomes" id="UP001220478"/>
    </source>
</evidence>
<dbReference type="CDD" id="cd01310">
    <property type="entry name" value="TatD_DNAse"/>
    <property type="match status" value="1"/>
</dbReference>
<dbReference type="Gene3D" id="3.20.20.140">
    <property type="entry name" value="Metal-dependent hydrolases"/>
    <property type="match status" value="1"/>
</dbReference>
<protein>
    <submittedName>
        <fullName evidence="1">TatD family hydrolase</fullName>
    </submittedName>
</protein>
<dbReference type="InterPro" id="IPR032466">
    <property type="entry name" value="Metal_Hydrolase"/>
</dbReference>
<dbReference type="RefSeq" id="WP_315567834.1">
    <property type="nucleotide sequence ID" value="NZ_CP118866.1"/>
</dbReference>
<dbReference type="PANTHER" id="PTHR46124">
    <property type="entry name" value="D-AMINOACYL-TRNA DEACYLASE"/>
    <property type="match status" value="1"/>
</dbReference>
<dbReference type="Pfam" id="PF01026">
    <property type="entry name" value="TatD_DNase"/>
    <property type="match status" value="1"/>
</dbReference>
<dbReference type="SUPFAM" id="SSF51556">
    <property type="entry name" value="Metallo-dependent hydrolases"/>
    <property type="match status" value="1"/>
</dbReference>
<dbReference type="GO" id="GO:0016787">
    <property type="term" value="F:hydrolase activity"/>
    <property type="evidence" value="ECO:0007669"/>
    <property type="project" value="UniProtKB-KW"/>
</dbReference>
<sequence>MSKEKQHAAQVAARNFIINNLPAYDSHTHIHDPEFQADYHSVIARAHAANIKQMLLPCDDLQSCKRTLSFHASLSAQEKKLVRYALGYHPHAAEDYCLNNGYAELVKLAGEFSLVARTSSDNSADRFVSDSGKPILAAVGEIGLDYYYDNSPRALQKRAFYEQLAWAAELKLPLSIHTREAFSDTLDILQSAFKNNLLLSSPGVIHCYSGSKEFAKRLLEMGFYLGFDGPITFKNARVAPEVIEYCPLSRILIETDAPYLTPEPFRGERNEPANVKLVLQKIAEIKNVAPEEAARVIYDNAVRLFGIN</sequence>
<organism evidence="1 2">
    <name type="scientific">Amygdalobacter indicium</name>
    <dbReference type="NCBI Taxonomy" id="3029272"/>
    <lineage>
        <taxon>Bacteria</taxon>
        <taxon>Bacillati</taxon>
        <taxon>Bacillota</taxon>
        <taxon>Clostridia</taxon>
        <taxon>Eubacteriales</taxon>
        <taxon>Oscillospiraceae</taxon>
        <taxon>Amygdalobacter</taxon>
    </lineage>
</organism>
<name>A0ABY8C651_9FIRM</name>
<dbReference type="PANTHER" id="PTHR46124:SF2">
    <property type="entry name" value="D-AMINOACYL-TRNA DEACYLASE"/>
    <property type="match status" value="1"/>
</dbReference>
<keyword evidence="2" id="KW-1185">Reference proteome</keyword>
<dbReference type="PIRSF" id="PIRSF005902">
    <property type="entry name" value="DNase_TatD"/>
    <property type="match status" value="1"/>
</dbReference>
<keyword evidence="1" id="KW-0378">Hydrolase</keyword>
<reference evidence="1 2" key="1">
    <citation type="submission" date="2023-02" db="EMBL/GenBank/DDBJ databases">
        <title>Novel Oscillospiraceae bacterial genomes.</title>
        <authorList>
            <person name="Srinivasan S."/>
            <person name="Austin M.N."/>
            <person name="Fiedler T.L."/>
            <person name="Strenk S.M."/>
            <person name="Agnew K.J."/>
            <person name="Nagana Gowda G.A."/>
            <person name="Raftery D."/>
            <person name="Beamer M.A."/>
            <person name="Achilles S.L."/>
            <person name="Wiesenfeld H.C."/>
            <person name="Fredricks D.N."/>
            <person name="Hillier S.L."/>
        </authorList>
    </citation>
    <scope>NUCLEOTIDE SEQUENCE [LARGE SCALE GENOMIC DNA]</scope>
    <source>
        <strain evidence="1 2">CHIC02 1186E3-8</strain>
    </source>
</reference>
<dbReference type="Proteomes" id="UP001220478">
    <property type="component" value="Chromosome"/>
</dbReference>
<gene>
    <name evidence="1" type="ORF">PYS61_05600</name>
</gene>
<proteinExistence type="predicted"/>
<dbReference type="EMBL" id="CP118868">
    <property type="protein sequence ID" value="WEG35404.1"/>
    <property type="molecule type" value="Genomic_DNA"/>
</dbReference>
<dbReference type="InterPro" id="IPR001130">
    <property type="entry name" value="TatD-like"/>
</dbReference>
<accession>A0ABY8C651</accession>
<evidence type="ECO:0000313" key="1">
    <source>
        <dbReference type="EMBL" id="WEG35404.1"/>
    </source>
</evidence>